<protein>
    <recommendedName>
        <fullName evidence="2">HTH OST-type domain-containing protein</fullName>
    </recommendedName>
</protein>
<dbReference type="Gene3D" id="3.30.420.610">
    <property type="entry name" value="LOTUS domain-like"/>
    <property type="match status" value="1"/>
</dbReference>
<dbReference type="EMBL" id="AXCM01002571">
    <property type="status" value="NOT_ANNOTATED_CDS"/>
    <property type="molecule type" value="Genomic_DNA"/>
</dbReference>
<dbReference type="EnsemblMetazoa" id="ACUA013200-RA">
    <property type="protein sequence ID" value="ACUA013200-PA"/>
    <property type="gene ID" value="ACUA013200"/>
</dbReference>
<organism evidence="3 4">
    <name type="scientific">Anopheles culicifacies</name>
    <dbReference type="NCBI Taxonomy" id="139723"/>
    <lineage>
        <taxon>Eukaryota</taxon>
        <taxon>Metazoa</taxon>
        <taxon>Ecdysozoa</taxon>
        <taxon>Arthropoda</taxon>
        <taxon>Hexapoda</taxon>
        <taxon>Insecta</taxon>
        <taxon>Pterygota</taxon>
        <taxon>Neoptera</taxon>
        <taxon>Endopterygota</taxon>
        <taxon>Diptera</taxon>
        <taxon>Nematocera</taxon>
        <taxon>Culicoidea</taxon>
        <taxon>Culicidae</taxon>
        <taxon>Anophelinae</taxon>
        <taxon>Anopheles</taxon>
        <taxon>culicifacies species complex</taxon>
    </lineage>
</organism>
<dbReference type="InterPro" id="IPR041966">
    <property type="entry name" value="LOTUS-like"/>
</dbReference>
<accession>A0A182MA40</accession>
<evidence type="ECO:0000313" key="4">
    <source>
        <dbReference type="Proteomes" id="UP000075883"/>
    </source>
</evidence>
<feature type="domain" description="HTH OST-type" evidence="2">
    <location>
        <begin position="1"/>
        <end position="74"/>
    </location>
</feature>
<sequence>MDELKAMIRSLAISSASGMSLAELDHDFKSLEGHSIPYKDHGFKSLYAMLQTLSDVVRVSGNDQRSTIYPVTTEKNEHIRLMVEKSKKSKKRKPSSYRLPASSSQRQKPPKFSANPIQCYITTNETRNVGRKSAHKRPSQNSFSEADYHFDQFWQNLNGMLGGGTAQNGPYNWNGNVNRGASQKHQGPNRSYHNNQQNFYQKYNNQQYSNQQYYQHYVQQIAQWNYNYAGWNYCQAIPQQSNSNYYYPANNAYCGEFGNRNNSSNWNSSWNNNMYCNNYMGYNNAGGYANQWNYGMGNFMGYGYNNNYPPNAFNNGANNYNMSNWYSGYGPYQYYSQ</sequence>
<proteinExistence type="predicted"/>
<dbReference type="Pfam" id="PF12872">
    <property type="entry name" value="OST-HTH"/>
    <property type="match status" value="1"/>
</dbReference>
<reference evidence="3" key="2">
    <citation type="submission" date="2020-05" db="UniProtKB">
        <authorList>
            <consortium name="EnsemblMetazoa"/>
        </authorList>
    </citation>
    <scope>IDENTIFICATION</scope>
    <source>
        <strain evidence="3">A-37</strain>
    </source>
</reference>
<dbReference type="InterPro" id="IPR025605">
    <property type="entry name" value="OST-HTH/LOTUS_dom"/>
</dbReference>
<dbReference type="CDD" id="cd09972">
    <property type="entry name" value="LOTUS_TDRD_OSKAR"/>
    <property type="match status" value="1"/>
</dbReference>
<reference evidence="4" key="1">
    <citation type="submission" date="2013-09" db="EMBL/GenBank/DDBJ databases">
        <title>The Genome Sequence of Anopheles culicifacies species A.</title>
        <authorList>
            <consortium name="The Broad Institute Genomics Platform"/>
            <person name="Neafsey D.E."/>
            <person name="Besansky N."/>
            <person name="Howell P."/>
            <person name="Walton C."/>
            <person name="Young S.K."/>
            <person name="Zeng Q."/>
            <person name="Gargeya S."/>
            <person name="Fitzgerald M."/>
            <person name="Haas B."/>
            <person name="Abouelleil A."/>
            <person name="Allen A.W."/>
            <person name="Alvarado L."/>
            <person name="Arachchi H.M."/>
            <person name="Berlin A.M."/>
            <person name="Chapman S.B."/>
            <person name="Gainer-Dewar J."/>
            <person name="Goldberg J."/>
            <person name="Griggs A."/>
            <person name="Gujja S."/>
            <person name="Hansen M."/>
            <person name="Howarth C."/>
            <person name="Imamovic A."/>
            <person name="Ireland A."/>
            <person name="Larimer J."/>
            <person name="McCowan C."/>
            <person name="Murphy C."/>
            <person name="Pearson M."/>
            <person name="Poon T.W."/>
            <person name="Priest M."/>
            <person name="Roberts A."/>
            <person name="Saif S."/>
            <person name="Shea T."/>
            <person name="Sisk P."/>
            <person name="Sykes S."/>
            <person name="Wortman J."/>
            <person name="Nusbaum C."/>
            <person name="Birren B."/>
        </authorList>
    </citation>
    <scope>NUCLEOTIDE SEQUENCE [LARGE SCALE GENOMIC DNA]</scope>
    <source>
        <strain evidence="4">A-37</strain>
    </source>
</reference>
<name>A0A182MA40_9DIPT</name>
<dbReference type="VEuPathDB" id="VectorBase:ACUA013200"/>
<feature type="region of interest" description="Disordered" evidence="1">
    <location>
        <begin position="84"/>
        <end position="114"/>
    </location>
</feature>
<dbReference type="STRING" id="139723.A0A182MA40"/>
<dbReference type="Proteomes" id="UP000075883">
    <property type="component" value="Unassembled WGS sequence"/>
</dbReference>
<keyword evidence="4" id="KW-1185">Reference proteome</keyword>
<dbReference type="PROSITE" id="PS51644">
    <property type="entry name" value="HTH_OST"/>
    <property type="match status" value="1"/>
</dbReference>
<evidence type="ECO:0000313" key="3">
    <source>
        <dbReference type="EnsemblMetazoa" id="ACUA013200-PA"/>
    </source>
</evidence>
<evidence type="ECO:0000259" key="2">
    <source>
        <dbReference type="PROSITE" id="PS51644"/>
    </source>
</evidence>
<dbReference type="AlphaFoldDB" id="A0A182MA40"/>
<evidence type="ECO:0000256" key="1">
    <source>
        <dbReference type="SAM" id="MobiDB-lite"/>
    </source>
</evidence>